<dbReference type="InterPro" id="IPR005182">
    <property type="entry name" value="YdbS-like_PH"/>
</dbReference>
<evidence type="ECO:0000259" key="2">
    <source>
        <dbReference type="Pfam" id="PF03703"/>
    </source>
</evidence>
<proteinExistence type="predicted"/>
<keyword evidence="1" id="KW-1133">Transmembrane helix</keyword>
<keyword evidence="1" id="KW-0812">Transmembrane</keyword>
<evidence type="ECO:0000256" key="1">
    <source>
        <dbReference type="SAM" id="Phobius"/>
    </source>
</evidence>
<dbReference type="Pfam" id="PF03703">
    <property type="entry name" value="bPH_2"/>
    <property type="match status" value="1"/>
</dbReference>
<evidence type="ECO:0000313" key="3">
    <source>
        <dbReference type="EMBL" id="OGI76217.1"/>
    </source>
</evidence>
<comment type="caution">
    <text evidence="3">The sequence shown here is derived from an EMBL/GenBank/DDBJ whole genome shotgun (WGS) entry which is preliminary data.</text>
</comment>
<organism evidence="3 4">
    <name type="scientific">Candidatus Nomurabacteria bacterium RIFCSPHIGHO2_02_FULL_42_19</name>
    <dbReference type="NCBI Taxonomy" id="1801756"/>
    <lineage>
        <taxon>Bacteria</taxon>
        <taxon>Candidatus Nomuraibacteriota</taxon>
    </lineage>
</organism>
<evidence type="ECO:0000313" key="4">
    <source>
        <dbReference type="Proteomes" id="UP000179275"/>
    </source>
</evidence>
<protein>
    <recommendedName>
        <fullName evidence="2">YdbS-like PH domain-containing protein</fullName>
    </recommendedName>
</protein>
<reference evidence="3 4" key="1">
    <citation type="journal article" date="2016" name="Nat. Commun.">
        <title>Thousands of microbial genomes shed light on interconnected biogeochemical processes in an aquifer system.</title>
        <authorList>
            <person name="Anantharaman K."/>
            <person name="Brown C.T."/>
            <person name="Hug L.A."/>
            <person name="Sharon I."/>
            <person name="Castelle C.J."/>
            <person name="Probst A.J."/>
            <person name="Thomas B.C."/>
            <person name="Singh A."/>
            <person name="Wilkins M.J."/>
            <person name="Karaoz U."/>
            <person name="Brodie E.L."/>
            <person name="Williams K.H."/>
            <person name="Hubbard S.S."/>
            <person name="Banfield J.F."/>
        </authorList>
    </citation>
    <scope>NUCLEOTIDE SEQUENCE [LARGE SCALE GENOMIC DNA]</scope>
</reference>
<feature type="transmembrane region" description="Helical" evidence="1">
    <location>
        <begin position="20"/>
        <end position="50"/>
    </location>
</feature>
<dbReference type="STRING" id="1801756.A3C67_03325"/>
<dbReference type="EMBL" id="MFUG01000007">
    <property type="protein sequence ID" value="OGI76217.1"/>
    <property type="molecule type" value="Genomic_DNA"/>
</dbReference>
<dbReference type="Proteomes" id="UP000179275">
    <property type="component" value="Unassembled WGS sequence"/>
</dbReference>
<dbReference type="AlphaFoldDB" id="A0A1F6W2T1"/>
<gene>
    <name evidence="3" type="ORF">A3C67_03325</name>
</gene>
<accession>A0A1F6W2T1</accession>
<name>A0A1F6W2T1_9BACT</name>
<keyword evidence="1" id="KW-0472">Membrane</keyword>
<sequence>MDIKEPIVVKFHPHPFCFLGFYFGGIIFMVLSFFVLPLLFLAGILIFILAEVFRRAETFYVLESGVAKEYKLLSTYRKFAEFSKIQNMEVNQSFLENILGIGTIHLDTAGTDEREVSFRGARDPYKIEQIIREKMKTI</sequence>
<feature type="domain" description="YdbS-like PH" evidence="2">
    <location>
        <begin position="59"/>
        <end position="130"/>
    </location>
</feature>